<gene>
    <name evidence="1" type="ORF">CA163_23430</name>
</gene>
<name>A0A227J7S6_VIBPH</name>
<organism evidence="1 2">
    <name type="scientific">Vibrio parahaemolyticus</name>
    <dbReference type="NCBI Taxonomy" id="670"/>
    <lineage>
        <taxon>Bacteria</taxon>
        <taxon>Pseudomonadati</taxon>
        <taxon>Pseudomonadota</taxon>
        <taxon>Gammaproteobacteria</taxon>
        <taxon>Vibrionales</taxon>
        <taxon>Vibrionaceae</taxon>
        <taxon>Vibrio</taxon>
    </lineage>
</organism>
<evidence type="ECO:0000313" key="2">
    <source>
        <dbReference type="Proteomes" id="UP000214596"/>
    </source>
</evidence>
<dbReference type="Proteomes" id="UP000214596">
    <property type="component" value="Unassembled WGS sequence"/>
</dbReference>
<accession>A0A227J7S6</accession>
<protein>
    <submittedName>
        <fullName evidence="1">VirK protein</fullName>
    </submittedName>
</protein>
<comment type="caution">
    <text evidence="1">The sequence shown here is derived from an EMBL/GenBank/DDBJ whole genome shotgun (WGS) entry which is preliminary data.</text>
</comment>
<proteinExistence type="predicted"/>
<dbReference type="EMBL" id="NIXT01002230">
    <property type="protein sequence ID" value="OXE30424.1"/>
    <property type="molecule type" value="Genomic_DNA"/>
</dbReference>
<sequence length="55" mass="6712">MKMTANKSIFDHTKVIYADEYANTYNPIWVYRMKFIMRALYYKRAFKHLANNIES</sequence>
<evidence type="ECO:0000313" key="1">
    <source>
        <dbReference type="EMBL" id="OXE30424.1"/>
    </source>
</evidence>
<dbReference type="AlphaFoldDB" id="A0A227J7S6"/>
<feature type="non-terminal residue" evidence="1">
    <location>
        <position position="55"/>
    </location>
</feature>
<reference evidence="1 2" key="1">
    <citation type="journal article" date="2017" name="Appl. Environ. Microbiol.">
        <title>Parallel evolution of two clades of a major Atlantic endemic Vibrio parahaemolyticus pathogen lineage by independent acquisition of related pathogenicity islands.</title>
        <authorList>
            <person name="Xu F."/>
            <person name="Gonzalez-Escalona N."/>
            <person name="Drees K.P."/>
            <person name="Sebra R.P."/>
            <person name="Cooper V.S."/>
            <person name="Jones S.H."/>
            <person name="Whistler C.A."/>
        </authorList>
    </citation>
    <scope>NUCLEOTIDE SEQUENCE [LARGE SCALE GENOMIC DNA]</scope>
    <source>
        <strain evidence="1 2">MAVP-3</strain>
    </source>
</reference>